<dbReference type="RefSeq" id="WP_169564251.1">
    <property type="nucleotide sequence ID" value="NZ_JAAXYH010000006.1"/>
</dbReference>
<dbReference type="PANTHER" id="PTHR34982">
    <property type="entry name" value="YOP PROTEINS TRANSLOCATION PROTEIN L"/>
    <property type="match status" value="1"/>
</dbReference>
<comment type="function">
    <text evidence="1">Needed for flagellar regrowth and assembly.</text>
</comment>
<evidence type="ECO:0000256" key="3">
    <source>
        <dbReference type="ARBA" id="ARBA00006602"/>
    </source>
</evidence>
<dbReference type="NCBIfam" id="NF004270">
    <property type="entry name" value="PRK05687.2-1"/>
    <property type="match status" value="1"/>
</dbReference>
<evidence type="ECO:0000256" key="2">
    <source>
        <dbReference type="ARBA" id="ARBA00004496"/>
    </source>
</evidence>
<dbReference type="SUPFAM" id="SSF160527">
    <property type="entry name" value="V-type ATPase subunit E-like"/>
    <property type="match status" value="1"/>
</dbReference>
<keyword evidence="12" id="KW-0282">Flagellum</keyword>
<keyword evidence="8" id="KW-0653">Protein transport</keyword>
<evidence type="ECO:0000256" key="7">
    <source>
        <dbReference type="ARBA" id="ARBA00022795"/>
    </source>
</evidence>
<name>A0A972JIY0_9GAMM</name>
<dbReference type="InterPro" id="IPR018035">
    <property type="entry name" value="Flagellar_FliH/T3SS_HrpE"/>
</dbReference>
<feature type="region of interest" description="Disordered" evidence="10">
    <location>
        <begin position="277"/>
        <end position="330"/>
    </location>
</feature>
<dbReference type="GO" id="GO:0003774">
    <property type="term" value="F:cytoskeletal motor activity"/>
    <property type="evidence" value="ECO:0007669"/>
    <property type="project" value="InterPro"/>
</dbReference>
<protein>
    <recommendedName>
        <fullName evidence="4">Flagellar assembly protein FliH</fullName>
    </recommendedName>
</protein>
<comment type="caution">
    <text evidence="12">The sequence shown here is derived from an EMBL/GenBank/DDBJ whole genome shotgun (WGS) entry which is preliminary data.</text>
</comment>
<gene>
    <name evidence="12" type="primary">fliH</name>
    <name evidence="12" type="ORF">HC757_10280</name>
</gene>
<evidence type="ECO:0000256" key="1">
    <source>
        <dbReference type="ARBA" id="ARBA00003041"/>
    </source>
</evidence>
<keyword evidence="7" id="KW-1005">Bacterial flagellum biogenesis</keyword>
<evidence type="ECO:0000256" key="8">
    <source>
        <dbReference type="ARBA" id="ARBA00022927"/>
    </source>
</evidence>
<organism evidence="12 13">
    <name type="scientific">Shewanella salipaludis</name>
    <dbReference type="NCBI Taxonomy" id="2723052"/>
    <lineage>
        <taxon>Bacteria</taxon>
        <taxon>Pseudomonadati</taxon>
        <taxon>Pseudomonadota</taxon>
        <taxon>Gammaproteobacteria</taxon>
        <taxon>Alteromonadales</taxon>
        <taxon>Shewanellaceae</taxon>
        <taxon>Shewanella</taxon>
    </lineage>
</organism>
<evidence type="ECO:0000256" key="10">
    <source>
        <dbReference type="SAM" id="MobiDB-lite"/>
    </source>
</evidence>
<dbReference type="Proteomes" id="UP000737113">
    <property type="component" value="Unassembled WGS sequence"/>
</dbReference>
<reference evidence="12" key="1">
    <citation type="submission" date="2020-04" db="EMBL/GenBank/DDBJ databases">
        <title>Description of Shewanella salipaludis sp. nov., isolated from a salt marsh.</title>
        <authorList>
            <person name="Park S."/>
            <person name="Yoon J.-H."/>
        </authorList>
    </citation>
    <scope>NUCLEOTIDE SEQUENCE</scope>
    <source>
        <strain evidence="12">SHSM-M6</strain>
    </source>
</reference>
<dbReference type="NCBIfam" id="NF004267">
    <property type="entry name" value="PRK05687.1-3"/>
    <property type="match status" value="1"/>
</dbReference>
<dbReference type="InterPro" id="IPR051472">
    <property type="entry name" value="T3SS_Stator/FliH"/>
</dbReference>
<dbReference type="GO" id="GO:0015031">
    <property type="term" value="P:protein transport"/>
    <property type="evidence" value="ECO:0007669"/>
    <property type="project" value="UniProtKB-KW"/>
</dbReference>
<evidence type="ECO:0000313" key="12">
    <source>
        <dbReference type="EMBL" id="NMH65558.1"/>
    </source>
</evidence>
<evidence type="ECO:0000256" key="4">
    <source>
        <dbReference type="ARBA" id="ARBA00016507"/>
    </source>
</evidence>
<accession>A0A972JIY0</accession>
<dbReference type="EMBL" id="JAAXYH010000006">
    <property type="protein sequence ID" value="NMH65558.1"/>
    <property type="molecule type" value="Genomic_DNA"/>
</dbReference>
<feature type="compositionally biased region" description="Polar residues" evidence="10">
    <location>
        <begin position="292"/>
        <end position="302"/>
    </location>
</feature>
<dbReference type="Pfam" id="PF02108">
    <property type="entry name" value="FliH"/>
    <property type="match status" value="1"/>
</dbReference>
<dbReference type="GO" id="GO:0005829">
    <property type="term" value="C:cytosol"/>
    <property type="evidence" value="ECO:0007669"/>
    <property type="project" value="TreeGrafter"/>
</dbReference>
<evidence type="ECO:0000256" key="5">
    <source>
        <dbReference type="ARBA" id="ARBA00022448"/>
    </source>
</evidence>
<keyword evidence="12" id="KW-0969">Cilium</keyword>
<comment type="similarity">
    <text evidence="3">Belongs to the FliH family.</text>
</comment>
<dbReference type="PANTHER" id="PTHR34982:SF1">
    <property type="entry name" value="FLAGELLAR ASSEMBLY PROTEIN FLIH"/>
    <property type="match status" value="1"/>
</dbReference>
<evidence type="ECO:0000313" key="13">
    <source>
        <dbReference type="Proteomes" id="UP000737113"/>
    </source>
</evidence>
<proteinExistence type="inferred from homology"/>
<evidence type="ECO:0000259" key="11">
    <source>
        <dbReference type="Pfam" id="PF02108"/>
    </source>
</evidence>
<feature type="compositionally biased region" description="Polar residues" evidence="10">
    <location>
        <begin position="315"/>
        <end position="330"/>
    </location>
</feature>
<keyword evidence="6" id="KW-0963">Cytoplasm</keyword>
<comment type="subcellular location">
    <subcellularLocation>
        <location evidence="2">Cytoplasm</location>
    </subcellularLocation>
</comment>
<keyword evidence="12" id="KW-0966">Cell projection</keyword>
<keyword evidence="13" id="KW-1185">Reference proteome</keyword>
<feature type="domain" description="Flagellar assembly protein FliH/Type III secretion system HrpE" evidence="11">
    <location>
        <begin position="113"/>
        <end position="236"/>
    </location>
</feature>
<keyword evidence="9" id="KW-1006">Bacterial flagellum protein export</keyword>
<dbReference type="GO" id="GO:0009288">
    <property type="term" value="C:bacterial-type flagellum"/>
    <property type="evidence" value="ECO:0007669"/>
    <property type="project" value="InterPro"/>
</dbReference>
<dbReference type="GO" id="GO:0071973">
    <property type="term" value="P:bacterial-type flagellum-dependent cell motility"/>
    <property type="evidence" value="ECO:0007669"/>
    <property type="project" value="InterPro"/>
</dbReference>
<feature type="region of interest" description="Disordered" evidence="10">
    <location>
        <begin position="1"/>
        <end position="29"/>
    </location>
</feature>
<dbReference type="InterPro" id="IPR000563">
    <property type="entry name" value="Flag_FliH"/>
</dbReference>
<dbReference type="AlphaFoldDB" id="A0A972JIY0"/>
<keyword evidence="5" id="KW-0813">Transport</keyword>
<dbReference type="PRINTS" id="PR01003">
    <property type="entry name" value="FLGFLIH"/>
</dbReference>
<sequence length="330" mass="35971">MTPDTEDEFSHWQLPDITSEQTDEPSNLFGKFGKAHVREAQSETVLPPTMAEIEAIRVQAEQEGFAEGKQEGHSAGLEQGRLEGLEQGHAQGLEQGQQQGFEAGMAEAKVMLARFDSLLTQFEQPLAVLDADIEAELMSLSMSLARAVIGHELKTHPEHILAALRQGIDALPIKEQSVSLRLHPDDAALVNDVYSQAQLERNKWQIDEDPSLQPGDCILDSRRSLVDMRLESRIDTVFEPLRQQRAHLQQEIQQHKEAQANSAAQVTPSLTADAAMQDAEAADADVPDANDLQTNDLQTNDAQAIAQASAHPPQATGNGQDAKSNSQAAA</sequence>
<evidence type="ECO:0000256" key="9">
    <source>
        <dbReference type="ARBA" id="ARBA00023225"/>
    </source>
</evidence>
<evidence type="ECO:0000256" key="6">
    <source>
        <dbReference type="ARBA" id="ARBA00022490"/>
    </source>
</evidence>
<dbReference type="GO" id="GO:0044781">
    <property type="term" value="P:bacterial-type flagellum organization"/>
    <property type="evidence" value="ECO:0007669"/>
    <property type="project" value="UniProtKB-KW"/>
</dbReference>